<dbReference type="Proteomes" id="UP001596312">
    <property type="component" value="Unassembled WGS sequence"/>
</dbReference>
<comment type="caution">
    <text evidence="3">The sequence shown here is derived from an EMBL/GenBank/DDBJ whole genome shotgun (WGS) entry which is preliminary data.</text>
</comment>
<feature type="transmembrane region" description="Helical" evidence="1">
    <location>
        <begin position="7"/>
        <end position="26"/>
    </location>
</feature>
<evidence type="ECO:0000259" key="2">
    <source>
        <dbReference type="Pfam" id="PF25938"/>
    </source>
</evidence>
<organism evidence="3 4">
    <name type="scientific">Halalkalicoccus tibetensis</name>
    <dbReference type="NCBI Taxonomy" id="175632"/>
    <lineage>
        <taxon>Archaea</taxon>
        <taxon>Methanobacteriati</taxon>
        <taxon>Methanobacteriota</taxon>
        <taxon>Stenosarchaea group</taxon>
        <taxon>Halobacteria</taxon>
        <taxon>Halobacteriales</taxon>
        <taxon>Halococcaceae</taxon>
        <taxon>Halalkalicoccus</taxon>
    </lineage>
</organism>
<accession>A0ABD5V5E5</accession>
<proteinExistence type="predicted"/>
<dbReference type="EMBL" id="JBHSXQ010000003">
    <property type="protein sequence ID" value="MFC6905553.1"/>
    <property type="molecule type" value="Genomic_DNA"/>
</dbReference>
<keyword evidence="1" id="KW-0812">Transmembrane</keyword>
<feature type="transmembrane region" description="Helical" evidence="1">
    <location>
        <begin position="38"/>
        <end position="57"/>
    </location>
</feature>
<sequence>MDPRTKASLLWGMIGALSFLVLIQGYELLTGERLSFALKFAVAGCVGVAAAGSTYAAEPLVLGSNGRV</sequence>
<name>A0ABD5V5E5_9EURY</name>
<gene>
    <name evidence="3" type="ORF">ACFQGH_10140</name>
</gene>
<reference evidence="3 4" key="1">
    <citation type="journal article" date="2019" name="Int. J. Syst. Evol. Microbiol.">
        <title>The Global Catalogue of Microorganisms (GCM) 10K type strain sequencing project: providing services to taxonomists for standard genome sequencing and annotation.</title>
        <authorList>
            <consortium name="The Broad Institute Genomics Platform"/>
            <consortium name="The Broad Institute Genome Sequencing Center for Infectious Disease"/>
            <person name="Wu L."/>
            <person name="Ma J."/>
        </authorList>
    </citation>
    <scope>NUCLEOTIDE SEQUENCE [LARGE SCALE GENOMIC DNA]</scope>
    <source>
        <strain evidence="3 4">CGMCC 1.3240</strain>
    </source>
</reference>
<dbReference type="RefSeq" id="WP_340604075.1">
    <property type="nucleotide sequence ID" value="NZ_JBBMXV010000003.1"/>
</dbReference>
<feature type="domain" description="DUF7981" evidence="2">
    <location>
        <begin position="1"/>
        <end position="66"/>
    </location>
</feature>
<dbReference type="InterPro" id="IPR058287">
    <property type="entry name" value="DUF7981"/>
</dbReference>
<dbReference type="AlphaFoldDB" id="A0ABD5V5E5"/>
<evidence type="ECO:0000313" key="4">
    <source>
        <dbReference type="Proteomes" id="UP001596312"/>
    </source>
</evidence>
<dbReference type="Pfam" id="PF25938">
    <property type="entry name" value="DUF7981"/>
    <property type="match status" value="1"/>
</dbReference>
<protein>
    <recommendedName>
        <fullName evidence="2">DUF7981 domain-containing protein</fullName>
    </recommendedName>
</protein>
<keyword evidence="1" id="KW-0472">Membrane</keyword>
<evidence type="ECO:0000256" key="1">
    <source>
        <dbReference type="SAM" id="Phobius"/>
    </source>
</evidence>
<keyword evidence="4" id="KW-1185">Reference proteome</keyword>
<keyword evidence="1" id="KW-1133">Transmembrane helix</keyword>
<evidence type="ECO:0000313" key="3">
    <source>
        <dbReference type="EMBL" id="MFC6905553.1"/>
    </source>
</evidence>